<evidence type="ECO:0000313" key="2">
    <source>
        <dbReference type="EMBL" id="EDN55774.1"/>
    </source>
</evidence>
<keyword evidence="3" id="KW-1185">Reference proteome</keyword>
<dbReference type="EMBL" id="DS267880">
    <property type="protein sequence ID" value="EDN55774.1"/>
    <property type="molecule type" value="Genomic_DNA"/>
</dbReference>
<evidence type="ECO:0000256" key="1">
    <source>
        <dbReference type="SAM" id="MobiDB-lite"/>
    </source>
</evidence>
<accession>A0ABM9WQX0</accession>
<dbReference type="Proteomes" id="UP000242664">
    <property type="component" value="Unassembled WGS sequence"/>
</dbReference>
<organism evidence="2 3">
    <name type="scientific">Vibrio antiquarius (strain Ex25)</name>
    <dbReference type="NCBI Taxonomy" id="150340"/>
    <lineage>
        <taxon>Bacteria</taxon>
        <taxon>Pseudomonadati</taxon>
        <taxon>Pseudomonadota</taxon>
        <taxon>Gammaproteobacteria</taxon>
        <taxon>Vibrionales</taxon>
        <taxon>Vibrionaceae</taxon>
        <taxon>Vibrio</taxon>
        <taxon>Vibrio diabolicus subgroup</taxon>
    </lineage>
</organism>
<feature type="non-terminal residue" evidence="2">
    <location>
        <position position="20"/>
    </location>
</feature>
<evidence type="ECO:0000313" key="3">
    <source>
        <dbReference type="Proteomes" id="UP000242664"/>
    </source>
</evidence>
<reference evidence="3" key="1">
    <citation type="submission" date="2006-10" db="EMBL/GenBank/DDBJ databases">
        <authorList>
            <person name="Heidelberg J."/>
            <person name="Sebastian Y."/>
        </authorList>
    </citation>
    <scope>NUCLEOTIDE SEQUENCE [LARGE SCALE GENOMIC DNA]</scope>
    <source>
        <strain evidence="3">EX25</strain>
    </source>
</reference>
<gene>
    <name evidence="2" type="ORF">VEx25_B0271</name>
</gene>
<protein>
    <submittedName>
        <fullName evidence="2">Uncharacterized protein</fullName>
    </submittedName>
</protein>
<name>A0ABM9WQX0_VIBAE</name>
<sequence>MAHTYLQVTLRMQHHQGSRP</sequence>
<feature type="region of interest" description="Disordered" evidence="1">
    <location>
        <begin position="1"/>
        <end position="20"/>
    </location>
</feature>
<proteinExistence type="predicted"/>